<evidence type="ECO:0000313" key="2">
    <source>
        <dbReference type="EMBL" id="GEP69832.1"/>
    </source>
</evidence>
<evidence type="ECO:0000313" key="3">
    <source>
        <dbReference type="Proteomes" id="UP000321798"/>
    </source>
</evidence>
<protein>
    <recommendedName>
        <fullName evidence="4">HicB family toxin-antitoxin system</fullName>
    </recommendedName>
</protein>
<keyword evidence="3" id="KW-1185">Reference proteome</keyword>
<dbReference type="AlphaFoldDB" id="A0A512PFB0"/>
<evidence type="ECO:0008006" key="4">
    <source>
        <dbReference type="Google" id="ProtNLM"/>
    </source>
</evidence>
<dbReference type="RefSeq" id="WP_146953570.1">
    <property type="nucleotide sequence ID" value="NZ_BAABBJ010000001.1"/>
</dbReference>
<sequence>MSTAYTATAAREGRWWAITVPGVDGVTQTRRLGDAADMARELVAVTLGVPLEDVVVEVTVTAVDDIDVAGDAARIRSDRQKAAALEVSAADGARSLARRLVDADVPLRDVGRILGVSHQRAHQLVHSGEGGSQYEIRRTDVRKAARRRSPAA</sequence>
<accession>A0A512PFB0</accession>
<evidence type="ECO:0000256" key="1">
    <source>
        <dbReference type="SAM" id="MobiDB-lite"/>
    </source>
</evidence>
<dbReference type="EMBL" id="BKAL01000008">
    <property type="protein sequence ID" value="GEP69832.1"/>
    <property type="molecule type" value="Genomic_DNA"/>
</dbReference>
<reference evidence="2 3" key="1">
    <citation type="submission" date="2019-07" db="EMBL/GenBank/DDBJ databases">
        <title>Whole genome shotgun sequence of Cellulomonas soli NBRC 109434.</title>
        <authorList>
            <person name="Hosoyama A."/>
            <person name="Uohara A."/>
            <person name="Ohji S."/>
            <person name="Ichikawa N."/>
        </authorList>
    </citation>
    <scope>NUCLEOTIDE SEQUENCE [LARGE SCALE GENOMIC DNA]</scope>
    <source>
        <strain evidence="2 3">NBRC 109434</strain>
    </source>
</reference>
<organism evidence="2 3">
    <name type="scientific">Cellulomonas soli</name>
    <dbReference type="NCBI Taxonomy" id="931535"/>
    <lineage>
        <taxon>Bacteria</taxon>
        <taxon>Bacillati</taxon>
        <taxon>Actinomycetota</taxon>
        <taxon>Actinomycetes</taxon>
        <taxon>Micrococcales</taxon>
        <taxon>Cellulomonadaceae</taxon>
        <taxon>Cellulomonas</taxon>
    </lineage>
</organism>
<feature type="region of interest" description="Disordered" evidence="1">
    <location>
        <begin position="124"/>
        <end position="152"/>
    </location>
</feature>
<proteinExistence type="predicted"/>
<comment type="caution">
    <text evidence="2">The sequence shown here is derived from an EMBL/GenBank/DDBJ whole genome shotgun (WGS) entry which is preliminary data.</text>
</comment>
<dbReference type="Proteomes" id="UP000321798">
    <property type="component" value="Unassembled WGS sequence"/>
</dbReference>
<gene>
    <name evidence="2" type="ORF">CSO01_25470</name>
</gene>
<name>A0A512PFB0_9CELL</name>
<dbReference type="OrthoDB" id="5772641at2"/>